<dbReference type="GO" id="GO:0003700">
    <property type="term" value="F:DNA-binding transcription factor activity"/>
    <property type="evidence" value="ECO:0007669"/>
    <property type="project" value="InterPro"/>
</dbReference>
<keyword evidence="7" id="KW-0808">Transferase</keyword>
<keyword evidence="3" id="KW-0805">Transcription regulation</keyword>
<dbReference type="InterPro" id="IPR051446">
    <property type="entry name" value="HTH_trans_reg/aminotransferase"/>
</dbReference>
<evidence type="ECO:0000259" key="6">
    <source>
        <dbReference type="PROSITE" id="PS50949"/>
    </source>
</evidence>
<dbReference type="GO" id="GO:0030170">
    <property type="term" value="F:pyridoxal phosphate binding"/>
    <property type="evidence" value="ECO:0007669"/>
    <property type="project" value="InterPro"/>
</dbReference>
<organism evidence="7 8">
    <name type="scientific">Actinocrispum wychmicini</name>
    <dbReference type="NCBI Taxonomy" id="1213861"/>
    <lineage>
        <taxon>Bacteria</taxon>
        <taxon>Bacillati</taxon>
        <taxon>Actinomycetota</taxon>
        <taxon>Actinomycetes</taxon>
        <taxon>Pseudonocardiales</taxon>
        <taxon>Pseudonocardiaceae</taxon>
        <taxon>Actinocrispum</taxon>
    </lineage>
</organism>
<evidence type="ECO:0000256" key="5">
    <source>
        <dbReference type="ARBA" id="ARBA00023163"/>
    </source>
</evidence>
<evidence type="ECO:0000313" key="8">
    <source>
        <dbReference type="Proteomes" id="UP000295680"/>
    </source>
</evidence>
<dbReference type="SUPFAM" id="SSF46785">
    <property type="entry name" value="Winged helix' DNA-binding domain"/>
    <property type="match status" value="1"/>
</dbReference>
<keyword evidence="7" id="KW-0032">Aminotransferase</keyword>
<dbReference type="InterPro" id="IPR015421">
    <property type="entry name" value="PyrdxlP-dep_Trfase_major"/>
</dbReference>
<comment type="similarity">
    <text evidence="1">In the C-terminal section; belongs to the class-I pyridoxal-phosphate-dependent aminotransferase family.</text>
</comment>
<dbReference type="InterPro" id="IPR004839">
    <property type="entry name" value="Aminotransferase_I/II_large"/>
</dbReference>
<dbReference type="PROSITE" id="PS50949">
    <property type="entry name" value="HTH_GNTR"/>
    <property type="match status" value="1"/>
</dbReference>
<dbReference type="PANTHER" id="PTHR46577:SF1">
    <property type="entry name" value="HTH-TYPE TRANSCRIPTIONAL REGULATORY PROTEIN GABR"/>
    <property type="match status" value="1"/>
</dbReference>
<dbReference type="RefSeq" id="WP_132119329.1">
    <property type="nucleotide sequence ID" value="NZ_SLWS01000005.1"/>
</dbReference>
<comment type="caution">
    <text evidence="7">The sequence shown here is derived from an EMBL/GenBank/DDBJ whole genome shotgun (WGS) entry which is preliminary data.</text>
</comment>
<evidence type="ECO:0000256" key="2">
    <source>
        <dbReference type="ARBA" id="ARBA00022898"/>
    </source>
</evidence>
<dbReference type="CDD" id="cd07377">
    <property type="entry name" value="WHTH_GntR"/>
    <property type="match status" value="1"/>
</dbReference>
<sequence>MVDNWTTLRELLLPTGPRRGRAVESALRDAIRDGRLVPGTRLPSSRDLAGQLEVARGTVTSAYAQLVAEGYLLARHGSGTTVAPVGSGDATPAPPSGRQSWRIDLRTGVPALSAFPRAEWVSATRAALAELPDEALDYPDPAGFAGLRTELASYLGRVRAVAATADQIVITNGAAEVLRLMFEQLRMTGHRTIAIEDPCLPGERELVEAHGLKPVSISVDDRGLRVSDLAKTDCRAVLTTSAHQFPLGVVLHPDRRHALLAWARDVDGVIIEDDYDAEHRYDRPALGAMQALAPSRVVYQGSVSKVLSPALRLGWAVVPDRFRATLVARKRFSDMGTATIPQATLAWLLRSGGYDRHLRRTRALYRRRRDALLAALAEDLPDWRPIGIAAGLHLVIRLPDGIDDRLLSQALAARGVNAPALAGYATNGLFPGLVVGYATLTPDRLRTAVAEFREAVREI</sequence>
<gene>
    <name evidence="7" type="ORF">EV192_105595</name>
</gene>
<dbReference type="InterPro" id="IPR036388">
    <property type="entry name" value="WH-like_DNA-bd_sf"/>
</dbReference>
<evidence type="ECO:0000256" key="3">
    <source>
        <dbReference type="ARBA" id="ARBA00023015"/>
    </source>
</evidence>
<dbReference type="PANTHER" id="PTHR46577">
    <property type="entry name" value="HTH-TYPE TRANSCRIPTIONAL REGULATORY PROTEIN GABR"/>
    <property type="match status" value="1"/>
</dbReference>
<dbReference type="AlphaFoldDB" id="A0A4R2JWJ3"/>
<name>A0A4R2JWJ3_9PSEU</name>
<protein>
    <submittedName>
        <fullName evidence="7">GntR family transcriptional regulator/MocR family aminotransferase</fullName>
    </submittedName>
</protein>
<keyword evidence="2" id="KW-0663">Pyridoxal phosphate</keyword>
<dbReference type="CDD" id="cd00609">
    <property type="entry name" value="AAT_like"/>
    <property type="match status" value="1"/>
</dbReference>
<dbReference type="OrthoDB" id="5415143at2"/>
<feature type="domain" description="HTH gntR-type" evidence="6">
    <location>
        <begin position="17"/>
        <end position="85"/>
    </location>
</feature>
<evidence type="ECO:0000256" key="4">
    <source>
        <dbReference type="ARBA" id="ARBA00023125"/>
    </source>
</evidence>
<evidence type="ECO:0000313" key="7">
    <source>
        <dbReference type="EMBL" id="TCO58525.1"/>
    </source>
</evidence>
<dbReference type="PRINTS" id="PR00035">
    <property type="entry name" value="HTHGNTR"/>
</dbReference>
<dbReference type="Proteomes" id="UP000295680">
    <property type="component" value="Unassembled WGS sequence"/>
</dbReference>
<dbReference type="GO" id="GO:0003677">
    <property type="term" value="F:DNA binding"/>
    <property type="evidence" value="ECO:0007669"/>
    <property type="project" value="UniProtKB-KW"/>
</dbReference>
<reference evidence="7 8" key="1">
    <citation type="submission" date="2019-03" db="EMBL/GenBank/DDBJ databases">
        <title>Genomic Encyclopedia of Type Strains, Phase IV (KMG-IV): sequencing the most valuable type-strain genomes for metagenomic binning, comparative biology and taxonomic classification.</title>
        <authorList>
            <person name="Goeker M."/>
        </authorList>
    </citation>
    <scope>NUCLEOTIDE SEQUENCE [LARGE SCALE GENOMIC DNA]</scope>
    <source>
        <strain evidence="7 8">DSM 45934</strain>
    </source>
</reference>
<dbReference type="InterPro" id="IPR000524">
    <property type="entry name" value="Tscrpt_reg_HTH_GntR"/>
</dbReference>
<dbReference type="GO" id="GO:0008483">
    <property type="term" value="F:transaminase activity"/>
    <property type="evidence" value="ECO:0007669"/>
    <property type="project" value="UniProtKB-KW"/>
</dbReference>
<evidence type="ECO:0000256" key="1">
    <source>
        <dbReference type="ARBA" id="ARBA00005384"/>
    </source>
</evidence>
<dbReference type="Gene3D" id="3.40.640.10">
    <property type="entry name" value="Type I PLP-dependent aspartate aminotransferase-like (Major domain)"/>
    <property type="match status" value="1"/>
</dbReference>
<dbReference type="Gene3D" id="1.10.10.10">
    <property type="entry name" value="Winged helix-like DNA-binding domain superfamily/Winged helix DNA-binding domain"/>
    <property type="match status" value="1"/>
</dbReference>
<dbReference type="SMART" id="SM00345">
    <property type="entry name" value="HTH_GNTR"/>
    <property type="match status" value="1"/>
</dbReference>
<keyword evidence="4" id="KW-0238">DNA-binding</keyword>
<keyword evidence="5" id="KW-0804">Transcription</keyword>
<dbReference type="Pfam" id="PF00392">
    <property type="entry name" value="GntR"/>
    <property type="match status" value="1"/>
</dbReference>
<dbReference type="EMBL" id="SLWS01000005">
    <property type="protein sequence ID" value="TCO58525.1"/>
    <property type="molecule type" value="Genomic_DNA"/>
</dbReference>
<dbReference type="InterPro" id="IPR036390">
    <property type="entry name" value="WH_DNA-bd_sf"/>
</dbReference>
<dbReference type="SUPFAM" id="SSF53383">
    <property type="entry name" value="PLP-dependent transferases"/>
    <property type="match status" value="1"/>
</dbReference>
<dbReference type="InterPro" id="IPR015424">
    <property type="entry name" value="PyrdxlP-dep_Trfase"/>
</dbReference>
<keyword evidence="8" id="KW-1185">Reference proteome</keyword>
<proteinExistence type="inferred from homology"/>
<accession>A0A4R2JWJ3</accession>
<dbReference type="Pfam" id="PF00155">
    <property type="entry name" value="Aminotran_1_2"/>
    <property type="match status" value="1"/>
</dbReference>